<dbReference type="RefSeq" id="WP_094267601.1">
    <property type="nucleotide sequence ID" value="NZ_NOIH01000007.1"/>
</dbReference>
<reference evidence="2 3" key="1">
    <citation type="submission" date="2017-07" db="EMBL/GenBank/DDBJ databases">
        <title>Thauera sp. KNDSS-Mac4 genome sequence and assembly.</title>
        <authorList>
            <person name="Mayilraj S."/>
        </authorList>
    </citation>
    <scope>NUCLEOTIDE SEQUENCE [LARGE SCALE GENOMIC DNA]</scope>
    <source>
        <strain evidence="2 3">KNDSS-Mac4</strain>
    </source>
</reference>
<dbReference type="AlphaFoldDB" id="A0A235EZG9"/>
<evidence type="ECO:0000313" key="2">
    <source>
        <dbReference type="EMBL" id="OYD54361.1"/>
    </source>
</evidence>
<keyword evidence="1" id="KW-0812">Transmembrane</keyword>
<dbReference type="GO" id="GO:0016020">
    <property type="term" value="C:membrane"/>
    <property type="evidence" value="ECO:0007669"/>
    <property type="project" value="InterPro"/>
</dbReference>
<dbReference type="Proteomes" id="UP000215181">
    <property type="component" value="Unassembled WGS sequence"/>
</dbReference>
<dbReference type="InterPro" id="IPR005628">
    <property type="entry name" value="GspK"/>
</dbReference>
<dbReference type="OrthoDB" id="5293133at2"/>
<dbReference type="EMBL" id="NOIH01000007">
    <property type="protein sequence ID" value="OYD54361.1"/>
    <property type="molecule type" value="Genomic_DNA"/>
</dbReference>
<accession>A0A235EZG9</accession>
<dbReference type="SUPFAM" id="SSF54523">
    <property type="entry name" value="Pili subunits"/>
    <property type="match status" value="1"/>
</dbReference>
<evidence type="ECO:0008006" key="4">
    <source>
        <dbReference type="Google" id="ProtNLM"/>
    </source>
</evidence>
<dbReference type="PANTHER" id="PTHR38831">
    <property type="entry name" value="TYPE II SECRETION SYSTEM PROTEIN K"/>
    <property type="match status" value="1"/>
</dbReference>
<feature type="transmembrane region" description="Helical" evidence="1">
    <location>
        <begin position="20"/>
        <end position="41"/>
    </location>
</feature>
<keyword evidence="3" id="KW-1185">Reference proteome</keyword>
<comment type="caution">
    <text evidence="2">The sequence shown here is derived from an EMBL/GenBank/DDBJ whole genome shotgun (WGS) entry which is preliminary data.</text>
</comment>
<dbReference type="InterPro" id="IPR045584">
    <property type="entry name" value="Pilin-like"/>
</dbReference>
<sequence>MPVVRKPPRRGRHLERPRGAAIIVALLAVAVVAALATTMLARLDARIELASDREDLAQARQLALSAIDLARITLDADARATRIDWLGEPWAQPQQPAPHPGARIRLTITDASGDAALNEMLRAPARGERGVATPQPDTPAPLRVPVNINTAPTESLQVILPGSTPAQAQAVARMLRMEPATSIRSLGERLPEGLDLPAADRVGVSSDYFIADVVVEYGVAVSTLEALLVRTGERVNVLSLRSR</sequence>
<keyword evidence="1" id="KW-1133">Transmembrane helix</keyword>
<dbReference type="Gene3D" id="3.30.1300.30">
    <property type="entry name" value="GSPII I/J protein-like"/>
    <property type="match status" value="1"/>
</dbReference>
<protein>
    <recommendedName>
        <fullName evidence="4">General secretion pathway protein GspK</fullName>
    </recommendedName>
</protein>
<dbReference type="GO" id="GO:0009306">
    <property type="term" value="P:protein secretion"/>
    <property type="evidence" value="ECO:0007669"/>
    <property type="project" value="InterPro"/>
</dbReference>
<gene>
    <name evidence="2" type="ORF">CGK74_06030</name>
</gene>
<name>A0A235EZG9_9RHOO</name>
<dbReference type="PANTHER" id="PTHR38831:SF1">
    <property type="entry name" value="TYPE II SECRETION SYSTEM PROTEIN K-RELATED"/>
    <property type="match status" value="1"/>
</dbReference>
<keyword evidence="1" id="KW-0472">Membrane</keyword>
<proteinExistence type="predicted"/>
<evidence type="ECO:0000313" key="3">
    <source>
        <dbReference type="Proteomes" id="UP000215181"/>
    </source>
</evidence>
<evidence type="ECO:0000256" key="1">
    <source>
        <dbReference type="SAM" id="Phobius"/>
    </source>
</evidence>
<organism evidence="2 3">
    <name type="scientific">Thauera propionica</name>
    <dbReference type="NCBI Taxonomy" id="2019431"/>
    <lineage>
        <taxon>Bacteria</taxon>
        <taxon>Pseudomonadati</taxon>
        <taxon>Pseudomonadota</taxon>
        <taxon>Betaproteobacteria</taxon>
        <taxon>Rhodocyclales</taxon>
        <taxon>Zoogloeaceae</taxon>
        <taxon>Thauera</taxon>
    </lineage>
</organism>